<evidence type="ECO:0000256" key="2">
    <source>
        <dbReference type="ARBA" id="ARBA00004922"/>
    </source>
</evidence>
<dbReference type="Gene3D" id="3.40.50.11660">
    <property type="entry name" value="Glycosyl transferase family 10, C-terminal domain"/>
    <property type="match status" value="1"/>
</dbReference>
<evidence type="ECO:0000313" key="16">
    <source>
        <dbReference type="WBParaSite" id="PSAMB.scaffold1145size35280.g11275.t1"/>
    </source>
</evidence>
<evidence type="ECO:0000256" key="11">
    <source>
        <dbReference type="ARBA" id="ARBA00023180"/>
    </source>
</evidence>
<evidence type="ECO:0000256" key="10">
    <source>
        <dbReference type="ARBA" id="ARBA00023136"/>
    </source>
</evidence>
<reference evidence="16" key="1">
    <citation type="submission" date="2022-11" db="UniProtKB">
        <authorList>
            <consortium name="WormBaseParasite"/>
        </authorList>
    </citation>
    <scope>IDENTIFICATION</scope>
</reference>
<name>A0A914UNV9_9BILA</name>
<evidence type="ECO:0000256" key="8">
    <source>
        <dbReference type="ARBA" id="ARBA00022989"/>
    </source>
</evidence>
<keyword evidence="11" id="KW-0325">Glycoprotein</keyword>
<dbReference type="FunFam" id="3.40.50.11660:FF:000002">
    <property type="entry name" value="Alpha-(1,3)-fucosyltransferase"/>
    <property type="match status" value="1"/>
</dbReference>
<evidence type="ECO:0000256" key="12">
    <source>
        <dbReference type="RuleBase" id="RU003832"/>
    </source>
</evidence>
<keyword evidence="4 12" id="KW-0328">Glycosyltransferase</keyword>
<keyword evidence="9 12" id="KW-0333">Golgi apparatus</keyword>
<feature type="domain" description="Fucosyltransferase C-terminal" evidence="13">
    <location>
        <begin position="196"/>
        <end position="380"/>
    </location>
</feature>
<sequence>MLAMRRRSSRVFLFLSLLGLFLIVLILLNAPPFEDVAAKKGLSFEREVQPSPPAPNGKRKKVLLMWTSVFGLKTANLDDCPLKDYCTLTFDHNLVEDADAVLFHMDPSEFDWGLIPRVRHIHQRYIFLLQEAPHLDYQFNSNVVPGFFNWTMTYRLDSDCPMPYGGWWIRPEEKAKVSPEALSRIDLSYNATTILAQKTSLIVWLVSNCHTTSKRELVVEALQRQQIQVDIFGACAPTADKKNFCPKSDGAKCNAIFSRYKFFIAFENAICKDYVTEKYWDRWNSMSVPIVMQRWTYETRIPSGSFIAVDDFENAAALANHLRYLDANNTAYMEYFKWRDEGYDKAQWNGPGYRLGYCRVCENLLKDDEPPKVINDIAHWFKDEARCEKGEFAEAWSKGRYKRV</sequence>
<evidence type="ECO:0000256" key="4">
    <source>
        <dbReference type="ARBA" id="ARBA00022676"/>
    </source>
</evidence>
<dbReference type="PANTHER" id="PTHR48438">
    <property type="entry name" value="ALPHA-(1,3)-FUCOSYLTRANSFERASE C-RELATED"/>
    <property type="match status" value="1"/>
</dbReference>
<proteinExistence type="inferred from homology"/>
<evidence type="ECO:0000256" key="1">
    <source>
        <dbReference type="ARBA" id="ARBA00004447"/>
    </source>
</evidence>
<dbReference type="WBParaSite" id="PSAMB.scaffold1145size35280.g11275.t1">
    <property type="protein sequence ID" value="PSAMB.scaffold1145size35280.g11275.t1"/>
    <property type="gene ID" value="PSAMB.scaffold1145size35280.g11275"/>
</dbReference>
<dbReference type="SUPFAM" id="SSF53756">
    <property type="entry name" value="UDP-Glycosyltransferase/glycogen phosphorylase"/>
    <property type="match status" value="1"/>
</dbReference>
<evidence type="ECO:0000259" key="13">
    <source>
        <dbReference type="Pfam" id="PF00852"/>
    </source>
</evidence>
<dbReference type="EC" id="2.4.1.-" evidence="12"/>
<organism evidence="15 16">
    <name type="scientific">Plectus sambesii</name>
    <dbReference type="NCBI Taxonomy" id="2011161"/>
    <lineage>
        <taxon>Eukaryota</taxon>
        <taxon>Metazoa</taxon>
        <taxon>Ecdysozoa</taxon>
        <taxon>Nematoda</taxon>
        <taxon>Chromadorea</taxon>
        <taxon>Plectida</taxon>
        <taxon>Plectina</taxon>
        <taxon>Plectoidea</taxon>
        <taxon>Plectidae</taxon>
        <taxon>Plectus</taxon>
    </lineage>
</organism>
<keyword evidence="8" id="KW-1133">Transmembrane helix</keyword>
<evidence type="ECO:0000313" key="15">
    <source>
        <dbReference type="Proteomes" id="UP000887566"/>
    </source>
</evidence>
<evidence type="ECO:0000256" key="6">
    <source>
        <dbReference type="ARBA" id="ARBA00022692"/>
    </source>
</evidence>
<feature type="domain" description="Fucosyltransferase N-terminal" evidence="14">
    <location>
        <begin position="59"/>
        <end position="165"/>
    </location>
</feature>
<evidence type="ECO:0000256" key="7">
    <source>
        <dbReference type="ARBA" id="ARBA00022968"/>
    </source>
</evidence>
<comment type="pathway">
    <text evidence="2">Protein modification; protein glycosylation.</text>
</comment>
<dbReference type="Pfam" id="PF00852">
    <property type="entry name" value="Glyco_transf_10"/>
    <property type="match status" value="1"/>
</dbReference>
<keyword evidence="7" id="KW-0735">Signal-anchor</keyword>
<dbReference type="PANTHER" id="PTHR48438:SF1">
    <property type="entry name" value="ALPHA-(1,3)-FUCOSYLTRANSFERASE C-RELATED"/>
    <property type="match status" value="1"/>
</dbReference>
<comment type="subcellular location">
    <subcellularLocation>
        <location evidence="1 12">Golgi apparatus</location>
        <location evidence="1 12">Golgi stack membrane</location>
        <topology evidence="1 12">Single-pass type II membrane protein</topology>
    </subcellularLocation>
</comment>
<accession>A0A914UNV9</accession>
<dbReference type="Pfam" id="PF17039">
    <property type="entry name" value="Glyco_tran_10_N"/>
    <property type="match status" value="1"/>
</dbReference>
<dbReference type="InterPro" id="IPR055270">
    <property type="entry name" value="Glyco_tran_10_C"/>
</dbReference>
<dbReference type="InterPro" id="IPR031481">
    <property type="entry name" value="Glyco_tran_10_N"/>
</dbReference>
<protein>
    <recommendedName>
        <fullName evidence="12">Fucosyltransferase</fullName>
        <ecNumber evidence="12">2.4.1.-</ecNumber>
    </recommendedName>
</protein>
<evidence type="ECO:0000256" key="9">
    <source>
        <dbReference type="ARBA" id="ARBA00023034"/>
    </source>
</evidence>
<evidence type="ECO:0000256" key="5">
    <source>
        <dbReference type="ARBA" id="ARBA00022679"/>
    </source>
</evidence>
<keyword evidence="5 12" id="KW-0808">Transferase</keyword>
<comment type="similarity">
    <text evidence="3 12">Belongs to the glycosyltransferase 10 family.</text>
</comment>
<dbReference type="GO" id="GO:0008417">
    <property type="term" value="F:fucosyltransferase activity"/>
    <property type="evidence" value="ECO:0007669"/>
    <property type="project" value="InterPro"/>
</dbReference>
<evidence type="ECO:0000256" key="3">
    <source>
        <dbReference type="ARBA" id="ARBA00008919"/>
    </source>
</evidence>
<evidence type="ECO:0000259" key="14">
    <source>
        <dbReference type="Pfam" id="PF17039"/>
    </source>
</evidence>
<dbReference type="InterPro" id="IPR001503">
    <property type="entry name" value="Glyco_trans_10"/>
</dbReference>
<dbReference type="AlphaFoldDB" id="A0A914UNV9"/>
<keyword evidence="10" id="KW-0472">Membrane</keyword>
<dbReference type="GO" id="GO:0032580">
    <property type="term" value="C:Golgi cisterna membrane"/>
    <property type="evidence" value="ECO:0007669"/>
    <property type="project" value="UniProtKB-SubCell"/>
</dbReference>
<keyword evidence="6 12" id="KW-0812">Transmembrane</keyword>
<dbReference type="InterPro" id="IPR038577">
    <property type="entry name" value="GT10-like_C_sf"/>
</dbReference>
<dbReference type="Proteomes" id="UP000887566">
    <property type="component" value="Unplaced"/>
</dbReference>
<keyword evidence="15" id="KW-1185">Reference proteome</keyword>